<protein>
    <recommendedName>
        <fullName evidence="1">3-hydroxyacyl-CoA dehydrogenase NAD binding domain-containing protein</fullName>
    </recommendedName>
</protein>
<accession>X1C2B3</accession>
<dbReference type="AlphaFoldDB" id="X1C2B3"/>
<dbReference type="InterPro" id="IPR006176">
    <property type="entry name" value="3-OHacyl-CoA_DH_NAD-bd"/>
</dbReference>
<organism evidence="2">
    <name type="scientific">marine sediment metagenome</name>
    <dbReference type="NCBI Taxonomy" id="412755"/>
    <lineage>
        <taxon>unclassified sequences</taxon>
        <taxon>metagenomes</taxon>
        <taxon>ecological metagenomes</taxon>
    </lineage>
</organism>
<evidence type="ECO:0000259" key="1">
    <source>
        <dbReference type="Pfam" id="PF02737"/>
    </source>
</evidence>
<dbReference type="Gene3D" id="3.40.50.720">
    <property type="entry name" value="NAD(P)-binding Rossmann-like Domain"/>
    <property type="match status" value="1"/>
</dbReference>
<dbReference type="Pfam" id="PF02737">
    <property type="entry name" value="3HCDH_N"/>
    <property type="match status" value="1"/>
</dbReference>
<dbReference type="GO" id="GO:0070403">
    <property type="term" value="F:NAD+ binding"/>
    <property type="evidence" value="ECO:0007669"/>
    <property type="project" value="InterPro"/>
</dbReference>
<feature type="non-terminal residue" evidence="2">
    <location>
        <position position="1"/>
    </location>
</feature>
<sequence>FILESITENGAMKKDLFTQVELLAPDGVIVASNTCQEEGTFTVFHKLSCIFIHVTDYAEFEYTSLNGVNAVEG</sequence>
<evidence type="ECO:0000313" key="2">
    <source>
        <dbReference type="EMBL" id="GAH02261.1"/>
    </source>
</evidence>
<name>X1C2B3_9ZZZZ</name>
<comment type="caution">
    <text evidence="2">The sequence shown here is derived from an EMBL/GenBank/DDBJ whole genome shotgun (WGS) entry which is preliminary data.</text>
</comment>
<gene>
    <name evidence="2" type="ORF">S01H4_39796</name>
</gene>
<dbReference type="EMBL" id="BART01021602">
    <property type="protein sequence ID" value="GAH02261.1"/>
    <property type="molecule type" value="Genomic_DNA"/>
</dbReference>
<reference evidence="2" key="1">
    <citation type="journal article" date="2014" name="Front. Microbiol.">
        <title>High frequency of phylogenetically diverse reductive dehalogenase-homologous genes in deep subseafloor sedimentary metagenomes.</title>
        <authorList>
            <person name="Kawai M."/>
            <person name="Futagami T."/>
            <person name="Toyoda A."/>
            <person name="Takaki Y."/>
            <person name="Nishi S."/>
            <person name="Hori S."/>
            <person name="Arai W."/>
            <person name="Tsubouchi T."/>
            <person name="Morono Y."/>
            <person name="Uchiyama I."/>
            <person name="Ito T."/>
            <person name="Fujiyama A."/>
            <person name="Inagaki F."/>
            <person name="Takami H."/>
        </authorList>
    </citation>
    <scope>NUCLEOTIDE SEQUENCE</scope>
    <source>
        <strain evidence="2">Expedition CK06-06</strain>
    </source>
</reference>
<dbReference type="GO" id="GO:0006631">
    <property type="term" value="P:fatty acid metabolic process"/>
    <property type="evidence" value="ECO:0007669"/>
    <property type="project" value="InterPro"/>
</dbReference>
<feature type="domain" description="3-hydroxyacyl-CoA dehydrogenase NAD binding" evidence="1">
    <location>
        <begin position="1"/>
        <end position="35"/>
    </location>
</feature>
<proteinExistence type="predicted"/>